<keyword evidence="2" id="KW-1185">Reference proteome</keyword>
<accession>W7X5X2</accession>
<organism evidence="1 2">
    <name type="scientific">Tetrahymena thermophila (strain SB210)</name>
    <dbReference type="NCBI Taxonomy" id="312017"/>
    <lineage>
        <taxon>Eukaryota</taxon>
        <taxon>Sar</taxon>
        <taxon>Alveolata</taxon>
        <taxon>Ciliophora</taxon>
        <taxon>Intramacronucleata</taxon>
        <taxon>Oligohymenophorea</taxon>
        <taxon>Hymenostomatida</taxon>
        <taxon>Tetrahymenina</taxon>
        <taxon>Tetrahymenidae</taxon>
        <taxon>Tetrahymena</taxon>
    </lineage>
</organism>
<dbReference type="AlphaFoldDB" id="W7X5X2"/>
<dbReference type="KEGG" id="tet:TTHERM_000398101"/>
<evidence type="ECO:0000313" key="1">
    <source>
        <dbReference type="EMBL" id="EWS74765.1"/>
    </source>
</evidence>
<dbReference type="Proteomes" id="UP000009168">
    <property type="component" value="Unassembled WGS sequence"/>
</dbReference>
<dbReference type="InParanoid" id="W7X5X2"/>
<sequence length="455" mass="54286">MIGQQNYLVDSIKKEYQFEQNIDEFGSQQYKPIQLQQTDDKQMINEDQLYKVTDIIQIQSYGDRISLEITNLNTNSNTIQTKIAKQKRKKRLKNVQYNIMSIYNQNLFEQISCQQKEYVLPGGVVIDLEWMNDQIEKKCKKSIHLQYQISLFNEGFISIYVTDSKISKEYDFIIQQLERTQNQDFYNTSQLIKLYKVPIILLENQIQIIKNLYHEKELFDIIQQRQKFLQSKAIELSQQHLNGDEFTLAVTFQINWAIDSLHLSCFYFSQALLALLGTANQDVIQILRNGHFQLFTGYSSRLIAEFNMRNYLNQIQNEWVQIDDFEIQTLDGIVIRCTCQIKIQRISYPENLKLQDSCNSQINTIENIILMKYNLTKENLRNVIELRHQIIKDYSSEISQQAYIEFKQDQEIVQNFEYYMQSELFLQKFYQEKYNNLVNCQKKKQQVCSYRFIQS</sequence>
<gene>
    <name evidence="1" type="ORF">TTHERM_000398101</name>
</gene>
<dbReference type="EMBL" id="GG662719">
    <property type="protein sequence ID" value="EWS74765.1"/>
    <property type="molecule type" value="Genomic_DNA"/>
</dbReference>
<name>W7X5X2_TETTS</name>
<protein>
    <submittedName>
        <fullName evidence="1">Uncharacterized protein</fullName>
    </submittedName>
</protein>
<dbReference type="GeneID" id="24438746"/>
<evidence type="ECO:0000313" key="2">
    <source>
        <dbReference type="Proteomes" id="UP000009168"/>
    </source>
</evidence>
<proteinExistence type="predicted"/>
<dbReference type="RefSeq" id="XP_012652658.1">
    <property type="nucleotide sequence ID" value="XM_012797204.1"/>
</dbReference>
<reference evidence="2" key="1">
    <citation type="journal article" date="2006" name="PLoS Biol.">
        <title>Macronuclear genome sequence of the ciliate Tetrahymena thermophila, a model eukaryote.</title>
        <authorList>
            <person name="Eisen J.A."/>
            <person name="Coyne R.S."/>
            <person name="Wu M."/>
            <person name="Wu D."/>
            <person name="Thiagarajan M."/>
            <person name="Wortman J.R."/>
            <person name="Badger J.H."/>
            <person name="Ren Q."/>
            <person name="Amedeo P."/>
            <person name="Jones K.M."/>
            <person name="Tallon L.J."/>
            <person name="Delcher A.L."/>
            <person name="Salzberg S.L."/>
            <person name="Silva J.C."/>
            <person name="Haas B.J."/>
            <person name="Majoros W.H."/>
            <person name="Farzad M."/>
            <person name="Carlton J.M."/>
            <person name="Smith R.K. Jr."/>
            <person name="Garg J."/>
            <person name="Pearlman R.E."/>
            <person name="Karrer K.M."/>
            <person name="Sun L."/>
            <person name="Manning G."/>
            <person name="Elde N.C."/>
            <person name="Turkewitz A.P."/>
            <person name="Asai D.J."/>
            <person name="Wilkes D.E."/>
            <person name="Wang Y."/>
            <person name="Cai H."/>
            <person name="Collins K."/>
            <person name="Stewart B.A."/>
            <person name="Lee S.R."/>
            <person name="Wilamowska K."/>
            <person name="Weinberg Z."/>
            <person name="Ruzzo W.L."/>
            <person name="Wloga D."/>
            <person name="Gaertig J."/>
            <person name="Frankel J."/>
            <person name="Tsao C.-C."/>
            <person name="Gorovsky M.A."/>
            <person name="Keeling P.J."/>
            <person name="Waller R.F."/>
            <person name="Patron N.J."/>
            <person name="Cherry J.M."/>
            <person name="Stover N.A."/>
            <person name="Krieger C.J."/>
            <person name="del Toro C."/>
            <person name="Ryder H.F."/>
            <person name="Williamson S.C."/>
            <person name="Barbeau R.A."/>
            <person name="Hamilton E.P."/>
            <person name="Orias E."/>
        </authorList>
    </citation>
    <scope>NUCLEOTIDE SEQUENCE [LARGE SCALE GENOMIC DNA]</scope>
    <source>
        <strain evidence="2">SB210</strain>
    </source>
</reference>